<dbReference type="PANTHER" id="PTHR12133:SF1">
    <property type="entry name" value="TRNA (ADENINE(58)-N(1))-METHYLTRANSFERASE, MITOCHONDRIAL"/>
    <property type="match status" value="1"/>
</dbReference>
<reference evidence="4 5" key="1">
    <citation type="submission" date="2020-06" db="EMBL/GenBank/DDBJ databases">
        <title>The yeast mating-type switching endonuclease HO is a domesticated member of an unorthodox homing genetic element family.</title>
        <authorList>
            <person name="Coughlan A.Y."/>
            <person name="Lombardi L."/>
            <person name="Braun-Galleani S."/>
            <person name="Martos A.R."/>
            <person name="Galeote V."/>
            <person name="Bigey F."/>
            <person name="Dequin S."/>
            <person name="Byrne K.P."/>
            <person name="Wolfe K.H."/>
        </authorList>
    </citation>
    <scope>NUCLEOTIDE SEQUENCE [LARGE SCALE GENOMIC DNA]</scope>
    <source>
        <strain evidence="4 5">CBS2947</strain>
    </source>
</reference>
<dbReference type="GO" id="GO:0030488">
    <property type="term" value="P:tRNA methylation"/>
    <property type="evidence" value="ECO:0007669"/>
    <property type="project" value="InterPro"/>
</dbReference>
<keyword evidence="5" id="KW-1185">Reference proteome</keyword>
<accession>A0A7H9HXC3</accession>
<dbReference type="AlphaFoldDB" id="A0A7H9HXC3"/>
<dbReference type="Gene3D" id="3.40.50.150">
    <property type="entry name" value="Vaccinia Virus protein VP39"/>
    <property type="match status" value="1"/>
</dbReference>
<dbReference type="InterPro" id="IPR029063">
    <property type="entry name" value="SAM-dependent_MTases_sf"/>
</dbReference>
<dbReference type="GO" id="GO:0031515">
    <property type="term" value="C:tRNA (m1A) methyltransferase complex"/>
    <property type="evidence" value="ECO:0007669"/>
    <property type="project" value="InterPro"/>
</dbReference>
<dbReference type="Proteomes" id="UP000510647">
    <property type="component" value="Chromosome 5"/>
</dbReference>
<evidence type="ECO:0000256" key="3">
    <source>
        <dbReference type="ARBA" id="ARBA00033309"/>
    </source>
</evidence>
<proteinExistence type="predicted"/>
<protein>
    <recommendedName>
        <fullName evidence="2">tRNA (adenine(58)-N(1))-methyltransferase catalytic subunit TRM61</fullName>
        <ecNumber evidence="1">2.1.1.220</ecNumber>
    </recommendedName>
    <alternativeName>
        <fullName evidence="3">tRNA(m1A58)-methyltransferase subunit TRM61</fullName>
    </alternativeName>
</protein>
<dbReference type="InterPro" id="IPR014816">
    <property type="entry name" value="tRNA_MeTrfase_Gcd14"/>
</dbReference>
<organism evidence="4 5">
    <name type="scientific">Torulaspora globosa</name>
    <dbReference type="NCBI Taxonomy" id="48254"/>
    <lineage>
        <taxon>Eukaryota</taxon>
        <taxon>Fungi</taxon>
        <taxon>Dikarya</taxon>
        <taxon>Ascomycota</taxon>
        <taxon>Saccharomycotina</taxon>
        <taxon>Saccharomycetes</taxon>
        <taxon>Saccharomycetales</taxon>
        <taxon>Saccharomycetaceae</taxon>
        <taxon>Torulaspora</taxon>
    </lineage>
</organism>
<evidence type="ECO:0000313" key="5">
    <source>
        <dbReference type="Proteomes" id="UP000510647"/>
    </source>
</evidence>
<evidence type="ECO:0000256" key="1">
    <source>
        <dbReference type="ARBA" id="ARBA00012796"/>
    </source>
</evidence>
<dbReference type="GO" id="GO:0160107">
    <property type="term" value="F:tRNA (adenine(58)-N1)-methyltransferase activity"/>
    <property type="evidence" value="ECO:0007669"/>
    <property type="project" value="UniProtKB-EC"/>
</dbReference>
<evidence type="ECO:0000256" key="2">
    <source>
        <dbReference type="ARBA" id="ARBA00015963"/>
    </source>
</evidence>
<dbReference type="GO" id="GO:0005739">
    <property type="term" value="C:mitochondrion"/>
    <property type="evidence" value="ECO:0007669"/>
    <property type="project" value="TreeGrafter"/>
</dbReference>
<sequence>MRIKTFRRFQHSFQRFDVAIVRSLAKPNEQFHLSQPLQPGLAVKTGNGTILHDDIIGKPYRSLVEAGACKYIVTKPTLEEYVVNRRREAQPIYALDAGMMVELSGICVEYPRLQVSQEAKSLRPPAVLKTLNADDAYDLALIHKLQERKGVLQANLIARKPPKQFLECGTGHGSLTLNILKEIHGGNAFYDNENDLTRGCILHSLDKSEKHIRVGIRNVKHYMRGMYWPDVEFHLAEGGPSEWLHSEICNYYRCQLGQAQENEPFLSGVFLDMPSPELHLSVLSEALTVDSPIVVFVPSIMQLWDCLSHVKTHGIRLTLTKVCELMAGSGGGMREWDLRRVSVRETGQHGIVMRPKVGTRIVGGGFIGVFRKLPNDSIVKKWD</sequence>
<dbReference type="EMBL" id="CP059271">
    <property type="protein sequence ID" value="QLQ81052.1"/>
    <property type="molecule type" value="Genomic_DNA"/>
</dbReference>
<dbReference type="PROSITE" id="PS51620">
    <property type="entry name" value="SAM_TRM61"/>
    <property type="match status" value="1"/>
</dbReference>
<name>A0A7H9HXC3_9SACH</name>
<gene>
    <name evidence="4" type="ORF">HG537_0E04070</name>
</gene>
<dbReference type="PANTHER" id="PTHR12133">
    <property type="entry name" value="TRNA (ADENINE(58)-N(1))-METHYLTRANSFERASE"/>
    <property type="match status" value="1"/>
</dbReference>
<dbReference type="SUPFAM" id="SSF53335">
    <property type="entry name" value="S-adenosyl-L-methionine-dependent methyltransferases"/>
    <property type="match status" value="1"/>
</dbReference>
<evidence type="ECO:0000313" key="4">
    <source>
        <dbReference type="EMBL" id="QLQ81052.1"/>
    </source>
</evidence>
<dbReference type="EC" id="2.1.1.220" evidence="1"/>
<dbReference type="OrthoDB" id="5585464at2759"/>